<keyword evidence="10" id="KW-0998">Cell outer membrane</keyword>
<sequence length="527" mass="59198">MGLFFIYILKASVCLALFYLFYKVLLSKETFHRFNRLALLGILVLSCLLPAVKIAISEPTALNQTVSDLESLLMLAELRAGTEAAETVSRFGWQEAMVSIYLIGAFCCCIKSLIGIGRICTVIRRNRKERLADGSILVRYPGKIAPFSWMHYIVMPDTDLQEDNRAILAHEQAHIRLRHSWDLLLAQACIVVQWFNPAAWLVKQELQNIHEYEADEAVLASGVNAKEYQLLLIKKAVGSRLYSLANSLNHSSLKKRITMMMRKKSNPWARAKYLYVLPLAAVAVAAFARPEISKPLNEISRVKVTEFPAISDAVTSESIEKADTLRGKLQTINIVGYQQDPDKNFVGYQQKPDNEEEPYTEVDQMPQFPGGSKALMEYIHKNIRYPEDAKRNKTEGRVIARFTVKEDGNIENVNIVRGISSSLDAEAIRVLSDMPKWQPGMQDGKAVPTLYTVPVVFRIIENGKQDSTKVSEPKPLLLVDGVEYTGSLDAIDPNTIEKIEVWKDPAKIAPYGEKGKNGVILVTIKKK</sequence>
<feature type="domain" description="TonB C-terminal" evidence="12">
    <location>
        <begin position="370"/>
        <end position="466"/>
    </location>
</feature>
<dbReference type="InterPro" id="IPR051045">
    <property type="entry name" value="TonB-dependent_transducer"/>
</dbReference>
<dbReference type="InterPro" id="IPR037682">
    <property type="entry name" value="TonB_C"/>
</dbReference>
<comment type="similarity">
    <text evidence="10">Belongs to the TonB-dependent receptor family.</text>
</comment>
<dbReference type="EMBL" id="JAUEII010000001">
    <property type="protein sequence ID" value="MDN0047878.1"/>
    <property type="molecule type" value="Genomic_DNA"/>
</dbReference>
<keyword evidence="14" id="KW-1185">Reference proteome</keyword>
<dbReference type="SUPFAM" id="SSF74653">
    <property type="entry name" value="TolA/TonB C-terminal domain"/>
    <property type="match status" value="1"/>
</dbReference>
<keyword evidence="7" id="KW-0653">Protein transport</keyword>
<name>A0ABT7X1C1_9BACE</name>
<evidence type="ECO:0000256" key="10">
    <source>
        <dbReference type="PROSITE-ProRule" id="PRU01360"/>
    </source>
</evidence>
<protein>
    <submittedName>
        <fullName evidence="13">TonB family protein</fullName>
    </submittedName>
</protein>
<comment type="subcellular location">
    <subcellularLocation>
        <location evidence="1">Cell inner membrane</location>
        <topology evidence="1">Single-pass membrane protein</topology>
        <orientation evidence="1">Periplasmic side</orientation>
    </subcellularLocation>
    <subcellularLocation>
        <location evidence="10">Cell outer membrane</location>
        <topology evidence="10">Multi-pass membrane protein</topology>
    </subcellularLocation>
</comment>
<keyword evidence="8 11" id="KW-1133">Transmembrane helix</keyword>
<dbReference type="Pfam" id="PF05569">
    <property type="entry name" value="Peptidase_M56"/>
    <property type="match status" value="1"/>
</dbReference>
<feature type="transmembrane region" description="Helical" evidence="11">
    <location>
        <begin position="271"/>
        <end position="288"/>
    </location>
</feature>
<dbReference type="PANTHER" id="PTHR33446">
    <property type="entry name" value="PROTEIN TONB-RELATED"/>
    <property type="match status" value="1"/>
</dbReference>
<evidence type="ECO:0000256" key="4">
    <source>
        <dbReference type="ARBA" id="ARBA00022475"/>
    </source>
</evidence>
<evidence type="ECO:0000313" key="14">
    <source>
        <dbReference type="Proteomes" id="UP001167871"/>
    </source>
</evidence>
<evidence type="ECO:0000256" key="1">
    <source>
        <dbReference type="ARBA" id="ARBA00004383"/>
    </source>
</evidence>
<keyword evidence="4" id="KW-1003">Cell membrane</keyword>
<comment type="similarity">
    <text evidence="2">Belongs to the TonB family.</text>
</comment>
<accession>A0ABT7X1C1</accession>
<evidence type="ECO:0000313" key="13">
    <source>
        <dbReference type="EMBL" id="MDN0047878.1"/>
    </source>
</evidence>
<dbReference type="InterPro" id="IPR039426">
    <property type="entry name" value="TonB-dep_rcpt-like"/>
</dbReference>
<keyword evidence="6 10" id="KW-0812">Transmembrane</keyword>
<dbReference type="InterPro" id="IPR037066">
    <property type="entry name" value="Plug_dom_sf"/>
</dbReference>
<evidence type="ECO:0000256" key="6">
    <source>
        <dbReference type="ARBA" id="ARBA00022692"/>
    </source>
</evidence>
<reference evidence="13" key="2">
    <citation type="submission" date="2024-05" db="EMBL/GenBank/DDBJ databases">
        <title>Identification and characterization of horizontal gene transfer across gut microbiota members of farm animals based on homology search.</title>
        <authorList>
            <person name="Schwarzerova J."/>
            <person name="Nykrynova M."/>
            <person name="Jureckova K."/>
            <person name="Cejkova D."/>
            <person name="Rychlik I."/>
        </authorList>
    </citation>
    <scope>NUCLEOTIDE SEQUENCE</scope>
    <source>
        <strain evidence="13">84_SSukc20</strain>
    </source>
</reference>
<dbReference type="SUPFAM" id="SSF56935">
    <property type="entry name" value="Porins"/>
    <property type="match status" value="1"/>
</dbReference>
<feature type="transmembrane region" description="Helical" evidence="11">
    <location>
        <begin position="37"/>
        <end position="56"/>
    </location>
</feature>
<evidence type="ECO:0000256" key="3">
    <source>
        <dbReference type="ARBA" id="ARBA00022448"/>
    </source>
</evidence>
<proteinExistence type="inferred from homology"/>
<keyword evidence="9 10" id="KW-0472">Membrane</keyword>
<evidence type="ECO:0000256" key="8">
    <source>
        <dbReference type="ARBA" id="ARBA00022989"/>
    </source>
</evidence>
<organism evidence="13 14">
    <name type="scientific">Bacteroides gallinaceum</name>
    <dbReference type="NCBI Taxonomy" id="1462571"/>
    <lineage>
        <taxon>Bacteria</taxon>
        <taxon>Pseudomonadati</taxon>
        <taxon>Bacteroidota</taxon>
        <taxon>Bacteroidia</taxon>
        <taxon>Bacteroidales</taxon>
        <taxon>Bacteroidaceae</taxon>
        <taxon>Bacteroides</taxon>
    </lineage>
</organism>
<gene>
    <name evidence="13" type="ORF">QVO10_00480</name>
</gene>
<comment type="caution">
    <text evidence="13">The sequence shown here is derived from an EMBL/GenBank/DDBJ whole genome shotgun (WGS) entry which is preliminary data.</text>
</comment>
<dbReference type="InterPro" id="IPR006260">
    <property type="entry name" value="TonB/TolA_C"/>
</dbReference>
<evidence type="ECO:0000259" key="12">
    <source>
        <dbReference type="PROSITE" id="PS52015"/>
    </source>
</evidence>
<dbReference type="RefSeq" id="WP_301638813.1">
    <property type="nucleotide sequence ID" value="NZ_JAUEII010000001.1"/>
</dbReference>
<dbReference type="PROSITE" id="PS52016">
    <property type="entry name" value="TONB_DEPENDENT_REC_3"/>
    <property type="match status" value="1"/>
</dbReference>
<evidence type="ECO:0000256" key="2">
    <source>
        <dbReference type="ARBA" id="ARBA00006555"/>
    </source>
</evidence>
<feature type="transmembrane region" description="Helical" evidence="11">
    <location>
        <begin position="6"/>
        <end position="25"/>
    </location>
</feature>
<evidence type="ECO:0000256" key="9">
    <source>
        <dbReference type="ARBA" id="ARBA00023136"/>
    </source>
</evidence>
<dbReference type="Gene3D" id="2.170.130.10">
    <property type="entry name" value="TonB-dependent receptor, plug domain"/>
    <property type="match status" value="1"/>
</dbReference>
<dbReference type="CDD" id="cd07341">
    <property type="entry name" value="M56_BlaR1_MecR1_like"/>
    <property type="match status" value="1"/>
</dbReference>
<dbReference type="Proteomes" id="UP001167871">
    <property type="component" value="Unassembled WGS sequence"/>
</dbReference>
<dbReference type="Gene3D" id="3.30.1150.10">
    <property type="match status" value="1"/>
</dbReference>
<dbReference type="PROSITE" id="PS52015">
    <property type="entry name" value="TONB_CTD"/>
    <property type="match status" value="1"/>
</dbReference>
<keyword evidence="10" id="KW-1134">Transmembrane beta strand</keyword>
<reference evidence="13" key="1">
    <citation type="submission" date="2023-06" db="EMBL/GenBank/DDBJ databases">
        <authorList>
            <person name="Zeman M."/>
            <person name="Kubasova T."/>
            <person name="Jahodarova E."/>
            <person name="Nykrynova M."/>
            <person name="Rychlik I."/>
        </authorList>
    </citation>
    <scope>NUCLEOTIDE SEQUENCE</scope>
    <source>
        <strain evidence="13">84_SSukc20</strain>
    </source>
</reference>
<keyword evidence="3 10" id="KW-0813">Transport</keyword>
<dbReference type="Pfam" id="PF03544">
    <property type="entry name" value="TonB_C"/>
    <property type="match status" value="1"/>
</dbReference>
<dbReference type="InterPro" id="IPR008756">
    <property type="entry name" value="Peptidase_M56"/>
</dbReference>
<dbReference type="NCBIfam" id="TIGR01352">
    <property type="entry name" value="tonB_Cterm"/>
    <property type="match status" value="1"/>
</dbReference>
<feature type="transmembrane region" description="Helical" evidence="11">
    <location>
        <begin position="98"/>
        <end position="120"/>
    </location>
</feature>
<keyword evidence="5" id="KW-0997">Cell inner membrane</keyword>
<evidence type="ECO:0000256" key="11">
    <source>
        <dbReference type="SAM" id="Phobius"/>
    </source>
</evidence>
<evidence type="ECO:0000256" key="5">
    <source>
        <dbReference type="ARBA" id="ARBA00022519"/>
    </source>
</evidence>
<evidence type="ECO:0000256" key="7">
    <source>
        <dbReference type="ARBA" id="ARBA00022927"/>
    </source>
</evidence>
<dbReference type="PANTHER" id="PTHR33446:SF2">
    <property type="entry name" value="PROTEIN TONB"/>
    <property type="match status" value="1"/>
</dbReference>